<dbReference type="Pfam" id="PF00106">
    <property type="entry name" value="adh_short"/>
    <property type="match status" value="1"/>
</dbReference>
<evidence type="ECO:0000256" key="2">
    <source>
        <dbReference type="ARBA" id="ARBA00023002"/>
    </source>
</evidence>
<dbReference type="PANTHER" id="PTHR43115:SF4">
    <property type="entry name" value="DEHYDROGENASE_REDUCTASE SDR FAMILY MEMBER 11"/>
    <property type="match status" value="1"/>
</dbReference>
<dbReference type="VEuPathDB" id="CryptoDB:Cvel_23314"/>
<dbReference type="SUPFAM" id="SSF51735">
    <property type="entry name" value="NAD(P)-binding Rossmann-fold domains"/>
    <property type="match status" value="1"/>
</dbReference>
<gene>
    <name evidence="4" type="ORF">Cvel_23314</name>
</gene>
<keyword evidence="2" id="KW-0560">Oxidoreductase</keyword>
<evidence type="ECO:0000256" key="3">
    <source>
        <dbReference type="RuleBase" id="RU000363"/>
    </source>
</evidence>
<dbReference type="InterPro" id="IPR036291">
    <property type="entry name" value="NAD(P)-bd_dom_sf"/>
</dbReference>
<dbReference type="PROSITE" id="PS00061">
    <property type="entry name" value="ADH_SHORT"/>
    <property type="match status" value="1"/>
</dbReference>
<dbReference type="PRINTS" id="PR00081">
    <property type="entry name" value="GDHRDH"/>
</dbReference>
<dbReference type="InterPro" id="IPR020904">
    <property type="entry name" value="Sc_DH/Rdtase_CS"/>
</dbReference>
<dbReference type="AlphaFoldDB" id="A0A0G4GTT7"/>
<comment type="similarity">
    <text evidence="1 3">Belongs to the short-chain dehydrogenases/reductases (SDR) family.</text>
</comment>
<dbReference type="GO" id="GO:0016616">
    <property type="term" value="F:oxidoreductase activity, acting on the CH-OH group of donors, NAD or NADP as acceptor"/>
    <property type="evidence" value="ECO:0007669"/>
    <property type="project" value="UniProtKB-ARBA"/>
</dbReference>
<name>A0A0G4GTT7_9ALVE</name>
<dbReference type="FunFam" id="3.40.50.720:FF:000047">
    <property type="entry name" value="NADP-dependent L-serine/L-allo-threonine dehydrogenase"/>
    <property type="match status" value="1"/>
</dbReference>
<reference evidence="4" key="1">
    <citation type="submission" date="2014-11" db="EMBL/GenBank/DDBJ databases">
        <authorList>
            <person name="Otto D Thomas"/>
            <person name="Naeem Raeece"/>
        </authorList>
    </citation>
    <scope>NUCLEOTIDE SEQUENCE</scope>
</reference>
<dbReference type="Gene3D" id="3.40.50.720">
    <property type="entry name" value="NAD(P)-binding Rossmann-like Domain"/>
    <property type="match status" value="1"/>
</dbReference>
<dbReference type="PhylomeDB" id="A0A0G4GTT7"/>
<proteinExistence type="inferred from homology"/>
<dbReference type="PRINTS" id="PR00080">
    <property type="entry name" value="SDRFAMILY"/>
</dbReference>
<sequence>MSDKKLVVITGASSGIGEECAKVFSARGHPLLLLARRVERMEALKLPKTMCKKVNVTDRDALVAAVKEAEAAYGPTDLLINNAGLMQLDAFNSQKPTEWDNMVDVNIKGVNNGCHAVLQGMLDRECGTIINISSVAGRKLFHNHAVYCGTKFAVHAFSEGLREECAPKNVRVCVIAPGAVETELLSHTTNEAVKGGYEEWKQGMGGVLKSSDVADAAVYMYSAPQNVHIREVVLTATKQGPCGNLMAKHHVCEKETQRPHPLRAGCWRDAGLSVSWSSLHLSVTSVSASNAKDPKRKPGAIHSD</sequence>
<evidence type="ECO:0000313" key="4">
    <source>
        <dbReference type="EMBL" id="CEM33990.1"/>
    </source>
</evidence>
<evidence type="ECO:0000256" key="1">
    <source>
        <dbReference type="ARBA" id="ARBA00006484"/>
    </source>
</evidence>
<dbReference type="EMBL" id="CDMZ01001533">
    <property type="protein sequence ID" value="CEM33990.1"/>
    <property type="molecule type" value="Genomic_DNA"/>
</dbReference>
<evidence type="ECO:0008006" key="5">
    <source>
        <dbReference type="Google" id="ProtNLM"/>
    </source>
</evidence>
<dbReference type="InterPro" id="IPR002347">
    <property type="entry name" value="SDR_fam"/>
</dbReference>
<accession>A0A0G4GTT7</accession>
<dbReference type="PANTHER" id="PTHR43115">
    <property type="entry name" value="DEHYDROGENASE/REDUCTASE SDR FAMILY MEMBER 11"/>
    <property type="match status" value="1"/>
</dbReference>
<organism evidence="4">
    <name type="scientific">Chromera velia CCMP2878</name>
    <dbReference type="NCBI Taxonomy" id="1169474"/>
    <lineage>
        <taxon>Eukaryota</taxon>
        <taxon>Sar</taxon>
        <taxon>Alveolata</taxon>
        <taxon>Colpodellida</taxon>
        <taxon>Chromeraceae</taxon>
        <taxon>Chromera</taxon>
    </lineage>
</organism>
<protein>
    <recommendedName>
        <fullName evidence="5">Oxidoreductase</fullName>
    </recommendedName>
</protein>